<sequence>MTRDWEESTHRSETDQVQKSQYDAHETADQLVVDRVAAIAEQRGFPRAQTALAWVLQKEPNTSPIIGVTKMGRETGSE</sequence>
<feature type="region of interest" description="Disordered" evidence="1">
    <location>
        <begin position="1"/>
        <end position="23"/>
    </location>
</feature>
<gene>
    <name evidence="3" type="ORF">VN24_22740</name>
</gene>
<dbReference type="STRING" id="1126833.VN24_22740"/>
<dbReference type="Gene3D" id="3.20.20.100">
    <property type="entry name" value="NADP-dependent oxidoreductase domain"/>
    <property type="match status" value="1"/>
</dbReference>
<keyword evidence="4" id="KW-1185">Reference proteome</keyword>
<protein>
    <recommendedName>
        <fullName evidence="2">NADP-dependent oxidoreductase domain-containing protein</fullName>
    </recommendedName>
</protein>
<dbReference type="Pfam" id="PF00248">
    <property type="entry name" value="Aldo_ket_red"/>
    <property type="match status" value="1"/>
</dbReference>
<organism evidence="3 4">
    <name type="scientific">Paenibacillus beijingensis</name>
    <dbReference type="NCBI Taxonomy" id="1126833"/>
    <lineage>
        <taxon>Bacteria</taxon>
        <taxon>Bacillati</taxon>
        <taxon>Bacillota</taxon>
        <taxon>Bacilli</taxon>
        <taxon>Bacillales</taxon>
        <taxon>Paenibacillaceae</taxon>
        <taxon>Paenibacillus</taxon>
    </lineage>
</organism>
<dbReference type="AlphaFoldDB" id="A0A0D5NNL2"/>
<dbReference type="EMBL" id="CP011058">
    <property type="protein sequence ID" value="AJY76861.1"/>
    <property type="molecule type" value="Genomic_DNA"/>
</dbReference>
<dbReference type="KEGG" id="pbj:VN24_22740"/>
<dbReference type="InterPro" id="IPR023210">
    <property type="entry name" value="NADP_OxRdtase_dom"/>
</dbReference>
<feature type="domain" description="NADP-dependent oxidoreductase" evidence="2">
    <location>
        <begin position="20"/>
        <end position="72"/>
    </location>
</feature>
<dbReference type="InterPro" id="IPR036812">
    <property type="entry name" value="NAD(P)_OxRdtase_dom_sf"/>
</dbReference>
<name>A0A0D5NNL2_9BACL</name>
<dbReference type="HOGENOM" id="CLU_2618659_0_0_9"/>
<reference evidence="4" key="2">
    <citation type="submission" date="2015-03" db="EMBL/GenBank/DDBJ databases">
        <title>Genome sequence of Paenibacillus beijingensis strain DSM 24997T.</title>
        <authorList>
            <person name="Kwak Y."/>
            <person name="Shin J.-H."/>
        </authorList>
    </citation>
    <scope>NUCLEOTIDE SEQUENCE [LARGE SCALE GENOMIC DNA]</scope>
    <source>
        <strain evidence="4">DSM 24997</strain>
    </source>
</reference>
<evidence type="ECO:0000313" key="4">
    <source>
        <dbReference type="Proteomes" id="UP000032633"/>
    </source>
</evidence>
<proteinExistence type="predicted"/>
<dbReference type="Proteomes" id="UP000032633">
    <property type="component" value="Chromosome"/>
</dbReference>
<dbReference type="PATRIC" id="fig|1126833.4.peg.4999"/>
<evidence type="ECO:0000259" key="2">
    <source>
        <dbReference type="Pfam" id="PF00248"/>
    </source>
</evidence>
<evidence type="ECO:0000256" key="1">
    <source>
        <dbReference type="SAM" id="MobiDB-lite"/>
    </source>
</evidence>
<reference evidence="3 4" key="1">
    <citation type="journal article" date="2015" name="J. Biotechnol.">
        <title>Complete genome sequence of Paenibacillus beijingensis 7188(T) (=DSM 24997(T)), a novel rhizobacterium from jujube garden soil.</title>
        <authorList>
            <person name="Kwak Y."/>
            <person name="Shin J.H."/>
        </authorList>
    </citation>
    <scope>NUCLEOTIDE SEQUENCE [LARGE SCALE GENOMIC DNA]</scope>
    <source>
        <strain evidence="3 4">DSM 24997</strain>
    </source>
</reference>
<evidence type="ECO:0000313" key="3">
    <source>
        <dbReference type="EMBL" id="AJY76861.1"/>
    </source>
</evidence>
<dbReference type="SUPFAM" id="SSF51430">
    <property type="entry name" value="NAD(P)-linked oxidoreductase"/>
    <property type="match status" value="1"/>
</dbReference>
<accession>A0A0D5NNL2</accession>